<reference evidence="1" key="1">
    <citation type="submission" date="2020-07" db="EMBL/GenBank/DDBJ databases">
        <title>Multicomponent nature underlies the extraordinary mechanical properties of spider dragline silk.</title>
        <authorList>
            <person name="Kono N."/>
            <person name="Nakamura H."/>
            <person name="Mori M."/>
            <person name="Yoshida Y."/>
            <person name="Ohtoshi R."/>
            <person name="Malay A.D."/>
            <person name="Moran D.A.P."/>
            <person name="Tomita M."/>
            <person name="Numata K."/>
            <person name="Arakawa K."/>
        </authorList>
    </citation>
    <scope>NUCLEOTIDE SEQUENCE</scope>
</reference>
<gene>
    <name evidence="1" type="ORF">TNCT_316701</name>
</gene>
<proteinExistence type="predicted"/>
<keyword evidence="2" id="KW-1185">Reference proteome</keyword>
<sequence>MIVFISSRALTAGTIVVYRPVLRDYDVASRRGDCRRLRSGPERRRRRVRSLQRVHVVGREVPSSEYGGALRAGGCFRWGDQPLEWCLPGGCRRIFSLASRVVG</sequence>
<protein>
    <submittedName>
        <fullName evidence="1">Uncharacterized protein</fullName>
    </submittedName>
</protein>
<comment type="caution">
    <text evidence="1">The sequence shown here is derived from an EMBL/GenBank/DDBJ whole genome shotgun (WGS) entry which is preliminary data.</text>
</comment>
<accession>A0A8X6FWG9</accession>
<organism evidence="1 2">
    <name type="scientific">Trichonephila clavata</name>
    <name type="common">Joro spider</name>
    <name type="synonym">Nephila clavata</name>
    <dbReference type="NCBI Taxonomy" id="2740835"/>
    <lineage>
        <taxon>Eukaryota</taxon>
        <taxon>Metazoa</taxon>
        <taxon>Ecdysozoa</taxon>
        <taxon>Arthropoda</taxon>
        <taxon>Chelicerata</taxon>
        <taxon>Arachnida</taxon>
        <taxon>Araneae</taxon>
        <taxon>Araneomorphae</taxon>
        <taxon>Entelegynae</taxon>
        <taxon>Araneoidea</taxon>
        <taxon>Nephilidae</taxon>
        <taxon>Trichonephila</taxon>
    </lineage>
</organism>
<evidence type="ECO:0000313" key="1">
    <source>
        <dbReference type="EMBL" id="GFQ68698.1"/>
    </source>
</evidence>
<evidence type="ECO:0000313" key="2">
    <source>
        <dbReference type="Proteomes" id="UP000887116"/>
    </source>
</evidence>
<dbReference type="Proteomes" id="UP000887116">
    <property type="component" value="Unassembled WGS sequence"/>
</dbReference>
<dbReference type="AlphaFoldDB" id="A0A8X6FWG9"/>
<name>A0A8X6FWG9_TRICU</name>
<dbReference type="EMBL" id="BMAO01020624">
    <property type="protein sequence ID" value="GFQ68698.1"/>
    <property type="molecule type" value="Genomic_DNA"/>
</dbReference>